<name>A0ABM3JVL8_BACDO</name>
<accession>A0ABM3JVL8</accession>
<evidence type="ECO:0000313" key="3">
    <source>
        <dbReference type="RefSeq" id="XP_049313281.1"/>
    </source>
</evidence>
<dbReference type="PANTHER" id="PTHR35685:SF2">
    <property type="entry name" value="825-OAK-RELATED"/>
    <property type="match status" value="1"/>
</dbReference>
<proteinExistence type="predicted"/>
<keyword evidence="1" id="KW-0732">Signal</keyword>
<organism evidence="2 3">
    <name type="scientific">Bactrocera dorsalis</name>
    <name type="common">Oriental fruit fly</name>
    <name type="synonym">Dacus dorsalis</name>
    <dbReference type="NCBI Taxonomy" id="27457"/>
    <lineage>
        <taxon>Eukaryota</taxon>
        <taxon>Metazoa</taxon>
        <taxon>Ecdysozoa</taxon>
        <taxon>Arthropoda</taxon>
        <taxon>Hexapoda</taxon>
        <taxon>Insecta</taxon>
        <taxon>Pterygota</taxon>
        <taxon>Neoptera</taxon>
        <taxon>Endopterygota</taxon>
        <taxon>Diptera</taxon>
        <taxon>Brachycera</taxon>
        <taxon>Muscomorpha</taxon>
        <taxon>Tephritoidea</taxon>
        <taxon>Tephritidae</taxon>
        <taxon>Bactrocera</taxon>
        <taxon>Bactrocera</taxon>
    </lineage>
</organism>
<dbReference type="Proteomes" id="UP001652620">
    <property type="component" value="Chromosome 5"/>
</dbReference>
<dbReference type="RefSeq" id="XP_049313281.1">
    <property type="nucleotide sequence ID" value="XM_049457324.1"/>
</dbReference>
<dbReference type="GeneID" id="125778636"/>
<protein>
    <submittedName>
        <fullName evidence="3">Uncharacterized protein LOC125778636 isoform X1</fullName>
    </submittedName>
</protein>
<evidence type="ECO:0000256" key="1">
    <source>
        <dbReference type="SAM" id="SignalP"/>
    </source>
</evidence>
<gene>
    <name evidence="3" type="primary">LOC125778636</name>
</gene>
<reference evidence="3" key="1">
    <citation type="submission" date="2025-08" db="UniProtKB">
        <authorList>
            <consortium name="RefSeq"/>
        </authorList>
    </citation>
    <scope>IDENTIFICATION</scope>
    <source>
        <tissue evidence="3">Adult</tissue>
    </source>
</reference>
<evidence type="ECO:0000313" key="2">
    <source>
        <dbReference type="Proteomes" id="UP001652620"/>
    </source>
</evidence>
<feature type="signal peptide" evidence="1">
    <location>
        <begin position="1"/>
        <end position="19"/>
    </location>
</feature>
<feature type="chain" id="PRO_5045389348" evidence="1">
    <location>
        <begin position="20"/>
        <end position="104"/>
    </location>
</feature>
<sequence length="104" mass="10309">MNIGDLAFVLTVLIACTAAKSGVLAAILLTYSTDGVVGTAPAPVVTATSSQVIARNNGIAAAPSVATTPVAALLVTRFAAAAALPTQLTAPHYVAPFAAASLFW</sequence>
<keyword evidence="2" id="KW-1185">Reference proteome</keyword>
<dbReference type="PANTHER" id="PTHR35685">
    <property type="entry name" value="825-OAK-RELATED-RELATED"/>
    <property type="match status" value="1"/>
</dbReference>